<keyword evidence="6 11" id="KW-0238">DNA-binding</keyword>
<evidence type="ECO:0000256" key="11">
    <source>
        <dbReference type="PROSITE-ProRule" id="PRU00108"/>
    </source>
</evidence>
<keyword evidence="2 12" id="KW-0479">Metal-binding</keyword>
<reference evidence="17" key="1">
    <citation type="submission" date="2025-08" db="UniProtKB">
        <authorList>
            <consortium name="Ensembl"/>
        </authorList>
    </citation>
    <scope>IDENTIFICATION</scope>
</reference>
<dbReference type="InterPro" id="IPR017970">
    <property type="entry name" value="Homeobox_CS"/>
</dbReference>
<dbReference type="Pfam" id="PF00046">
    <property type="entry name" value="Homeodomain"/>
    <property type="match status" value="1"/>
</dbReference>
<accession>A0A8C1XKN3</accession>
<dbReference type="AlphaFoldDB" id="A0A8C1XKN3"/>
<evidence type="ECO:0000256" key="6">
    <source>
        <dbReference type="ARBA" id="ARBA00023125"/>
    </source>
</evidence>
<feature type="domain" description="LIM zinc-binding" evidence="15">
    <location>
        <begin position="128"/>
        <end position="190"/>
    </location>
</feature>
<feature type="domain" description="LIM zinc-binding" evidence="15">
    <location>
        <begin position="65"/>
        <end position="127"/>
    </location>
</feature>
<evidence type="ECO:0000256" key="14">
    <source>
        <dbReference type="SAM" id="MobiDB-lite"/>
    </source>
</evidence>
<evidence type="ECO:0000313" key="17">
    <source>
        <dbReference type="Ensembl" id="ENSCCRP00015083525.1"/>
    </source>
</evidence>
<organism evidence="17 18">
    <name type="scientific">Cyprinus carpio</name>
    <name type="common">Common carp</name>
    <dbReference type="NCBI Taxonomy" id="7962"/>
    <lineage>
        <taxon>Eukaryota</taxon>
        <taxon>Metazoa</taxon>
        <taxon>Chordata</taxon>
        <taxon>Craniata</taxon>
        <taxon>Vertebrata</taxon>
        <taxon>Euteleostomi</taxon>
        <taxon>Actinopterygii</taxon>
        <taxon>Neopterygii</taxon>
        <taxon>Teleostei</taxon>
        <taxon>Ostariophysi</taxon>
        <taxon>Cypriniformes</taxon>
        <taxon>Cyprinidae</taxon>
        <taxon>Cyprininae</taxon>
        <taxon>Cyprinus</taxon>
    </lineage>
</organism>
<dbReference type="SUPFAM" id="SSF57716">
    <property type="entry name" value="Glucocorticoid receptor-like (DNA-binding domain)"/>
    <property type="match status" value="2"/>
</dbReference>
<dbReference type="Gene3D" id="1.10.10.60">
    <property type="entry name" value="Homeodomain-like"/>
    <property type="match status" value="1"/>
</dbReference>
<dbReference type="GO" id="GO:0030182">
    <property type="term" value="P:neuron differentiation"/>
    <property type="evidence" value="ECO:0007669"/>
    <property type="project" value="TreeGrafter"/>
</dbReference>
<keyword evidence="8 11" id="KW-0539">Nucleus</keyword>
<evidence type="ECO:0000259" key="16">
    <source>
        <dbReference type="PROSITE" id="PS50071"/>
    </source>
</evidence>
<dbReference type="PROSITE" id="PS00027">
    <property type="entry name" value="HOMEOBOX_1"/>
    <property type="match status" value="1"/>
</dbReference>
<dbReference type="InterPro" id="IPR001781">
    <property type="entry name" value="Znf_LIM"/>
</dbReference>
<keyword evidence="7 11" id="KW-0371">Homeobox</keyword>
<proteinExistence type="predicted"/>
<dbReference type="PANTHER" id="PTHR24208:SF80">
    <property type="entry name" value="LIM_HOMEOBOX PROTEIN LHX2"/>
    <property type="match status" value="1"/>
</dbReference>
<comment type="function">
    <text evidence="10">May be involved in gonadal development.</text>
</comment>
<dbReference type="CDD" id="cd00086">
    <property type="entry name" value="homeodomain"/>
    <property type="match status" value="1"/>
</dbReference>
<evidence type="ECO:0000256" key="8">
    <source>
        <dbReference type="ARBA" id="ARBA00023242"/>
    </source>
</evidence>
<dbReference type="GO" id="GO:0005634">
    <property type="term" value="C:nucleus"/>
    <property type="evidence" value="ECO:0007669"/>
    <property type="project" value="UniProtKB-SubCell"/>
</dbReference>
<evidence type="ECO:0000256" key="7">
    <source>
        <dbReference type="ARBA" id="ARBA00023155"/>
    </source>
</evidence>
<evidence type="ECO:0000256" key="4">
    <source>
        <dbReference type="ARBA" id="ARBA00022833"/>
    </source>
</evidence>
<evidence type="ECO:0000256" key="13">
    <source>
        <dbReference type="RuleBase" id="RU000682"/>
    </source>
</evidence>
<evidence type="ECO:0000313" key="18">
    <source>
        <dbReference type="Proteomes" id="UP000694700"/>
    </source>
</evidence>
<dbReference type="FunFam" id="1.10.10.60:FF:000027">
    <property type="entry name" value="LIM/homeobox protein Lhx9"/>
    <property type="match status" value="1"/>
</dbReference>
<dbReference type="Gene3D" id="2.10.110.10">
    <property type="entry name" value="Cysteine Rich Protein"/>
    <property type="match status" value="2"/>
</dbReference>
<feature type="DNA-binding region" description="Homeobox" evidence="11">
    <location>
        <begin position="258"/>
        <end position="317"/>
    </location>
</feature>
<dbReference type="PROSITE" id="PS50023">
    <property type="entry name" value="LIM_DOMAIN_2"/>
    <property type="match status" value="2"/>
</dbReference>
<dbReference type="GO" id="GO:0000981">
    <property type="term" value="F:DNA-binding transcription factor activity, RNA polymerase II-specific"/>
    <property type="evidence" value="ECO:0007669"/>
    <property type="project" value="InterPro"/>
</dbReference>
<evidence type="ECO:0000259" key="15">
    <source>
        <dbReference type="PROSITE" id="PS50023"/>
    </source>
</evidence>
<dbReference type="InterPro" id="IPR009057">
    <property type="entry name" value="Homeodomain-like_sf"/>
</dbReference>
<feature type="domain" description="Homeobox" evidence="16">
    <location>
        <begin position="256"/>
        <end position="316"/>
    </location>
</feature>
<evidence type="ECO:0000256" key="1">
    <source>
        <dbReference type="ARBA" id="ARBA00004123"/>
    </source>
</evidence>
<evidence type="ECO:0000256" key="5">
    <source>
        <dbReference type="ARBA" id="ARBA00023038"/>
    </source>
</evidence>
<dbReference type="GO" id="GO:0046872">
    <property type="term" value="F:metal ion binding"/>
    <property type="evidence" value="ECO:0007669"/>
    <property type="project" value="UniProtKB-KW"/>
</dbReference>
<keyword evidence="5 12" id="KW-0440">LIM domain</keyword>
<dbReference type="SMART" id="SM00132">
    <property type="entry name" value="LIM"/>
    <property type="match status" value="2"/>
</dbReference>
<keyword evidence="3" id="KW-0677">Repeat</keyword>
<dbReference type="PROSITE" id="PS00478">
    <property type="entry name" value="LIM_DOMAIN_1"/>
    <property type="match status" value="1"/>
</dbReference>
<dbReference type="Proteomes" id="UP000694700">
    <property type="component" value="Unplaced"/>
</dbReference>
<protein>
    <recommendedName>
        <fullName evidence="9">LIM/homeobox protein Lhx9</fullName>
    </recommendedName>
</protein>
<name>A0A8C1XKN3_CYPCA</name>
<evidence type="ECO:0000256" key="12">
    <source>
        <dbReference type="PROSITE-ProRule" id="PRU00125"/>
    </source>
</evidence>
<feature type="region of interest" description="Disordered" evidence="14">
    <location>
        <begin position="328"/>
        <end position="354"/>
    </location>
</feature>
<evidence type="ECO:0000256" key="3">
    <source>
        <dbReference type="ARBA" id="ARBA00022737"/>
    </source>
</evidence>
<dbReference type="SUPFAM" id="SSF46689">
    <property type="entry name" value="Homeodomain-like"/>
    <property type="match status" value="1"/>
</dbReference>
<dbReference type="FunFam" id="2.10.110.10:FF:000033">
    <property type="entry name" value="LIM/homeobox protein Lhx9 isoform X2"/>
    <property type="match status" value="1"/>
</dbReference>
<evidence type="ECO:0000256" key="9">
    <source>
        <dbReference type="ARBA" id="ARBA00040534"/>
    </source>
</evidence>
<dbReference type="GO" id="GO:0000977">
    <property type="term" value="F:RNA polymerase II transcription regulatory region sequence-specific DNA binding"/>
    <property type="evidence" value="ECO:0007669"/>
    <property type="project" value="TreeGrafter"/>
</dbReference>
<dbReference type="PROSITE" id="PS50071">
    <property type="entry name" value="HOMEOBOX_2"/>
    <property type="match status" value="1"/>
</dbReference>
<dbReference type="InterPro" id="IPR050453">
    <property type="entry name" value="LIM_Homeobox_TF"/>
</dbReference>
<dbReference type="Ensembl" id="ENSCCRT00015086240.1">
    <property type="protein sequence ID" value="ENSCCRP00015083525.1"/>
    <property type="gene ID" value="ENSCCRG00015033712.1"/>
</dbReference>
<dbReference type="Pfam" id="PF00412">
    <property type="entry name" value="LIM"/>
    <property type="match status" value="2"/>
</dbReference>
<sequence length="354" mass="40852">MHSHNIRVFENEREVVNSHKLYLYMHEPILVKRKKKKKKKTVTNSGCDSGKCLSVVFQCCECESPVCAGCGALISDRFYLLAADRRWHERCLKCTACHADLESEVSCFSKQGDVYCKEDYYSRRFSSQRCARCHLGISAAELVMRAGDLVYHLSCFSCATCDKVLFTGDHYGMREMSVYCWVHFEKILQRECLTELYYSEMSPGEPNPESGTYSEGTPVHRERAWKRKNFDATDHVSYNSDVSDMGLDLSERVSCQKSKRMRTSFKDHQLRSMQNFFTHNHNPDAKDLKELAQKTGLTKRVLQVWFQNARAKFRRTRLYQESMGVDNVSENSTITSPSVPSPELSHRSLSPEFL</sequence>
<comment type="subcellular location">
    <subcellularLocation>
        <location evidence="1 11 13">Nucleus</location>
    </subcellularLocation>
</comment>
<evidence type="ECO:0000256" key="2">
    <source>
        <dbReference type="ARBA" id="ARBA00022723"/>
    </source>
</evidence>
<dbReference type="InterPro" id="IPR001356">
    <property type="entry name" value="HD"/>
</dbReference>
<keyword evidence="4 12" id="KW-0862">Zinc</keyword>
<dbReference type="SMART" id="SM00389">
    <property type="entry name" value="HOX"/>
    <property type="match status" value="1"/>
</dbReference>
<evidence type="ECO:0000256" key="10">
    <source>
        <dbReference type="ARBA" id="ARBA00053475"/>
    </source>
</evidence>
<feature type="compositionally biased region" description="Polar residues" evidence="14">
    <location>
        <begin position="328"/>
        <end position="338"/>
    </location>
</feature>
<dbReference type="PANTHER" id="PTHR24208">
    <property type="entry name" value="LIM/HOMEOBOX PROTEIN LHX"/>
    <property type="match status" value="1"/>
</dbReference>